<dbReference type="InterPro" id="IPR020843">
    <property type="entry name" value="ER"/>
</dbReference>
<name>A0ABT3TCX3_9GAMM</name>
<comment type="caution">
    <text evidence="3">The sequence shown here is derived from an EMBL/GenBank/DDBJ whole genome shotgun (WGS) entry which is preliminary data.</text>
</comment>
<dbReference type="InterPro" id="IPR011032">
    <property type="entry name" value="GroES-like_sf"/>
</dbReference>
<evidence type="ECO:0000313" key="3">
    <source>
        <dbReference type="EMBL" id="MCX2980137.1"/>
    </source>
</evidence>
<keyword evidence="1" id="KW-0560">Oxidoreductase</keyword>
<accession>A0ABT3TCX3</accession>
<dbReference type="InterPro" id="IPR036291">
    <property type="entry name" value="NAD(P)-bd_dom_sf"/>
</dbReference>
<dbReference type="PANTHER" id="PTHR43205">
    <property type="entry name" value="PROSTAGLANDIN REDUCTASE"/>
    <property type="match status" value="1"/>
</dbReference>
<dbReference type="Pfam" id="PF16884">
    <property type="entry name" value="ADH_N_2"/>
    <property type="match status" value="1"/>
</dbReference>
<dbReference type="CDD" id="cd05288">
    <property type="entry name" value="PGDH"/>
    <property type="match status" value="1"/>
</dbReference>
<evidence type="ECO:0000256" key="1">
    <source>
        <dbReference type="ARBA" id="ARBA00023002"/>
    </source>
</evidence>
<dbReference type="Proteomes" id="UP001143362">
    <property type="component" value="Unassembled WGS sequence"/>
</dbReference>
<evidence type="ECO:0000313" key="4">
    <source>
        <dbReference type="Proteomes" id="UP001143362"/>
    </source>
</evidence>
<dbReference type="InterPro" id="IPR013149">
    <property type="entry name" value="ADH-like_C"/>
</dbReference>
<dbReference type="SMART" id="SM00829">
    <property type="entry name" value="PKS_ER"/>
    <property type="match status" value="1"/>
</dbReference>
<reference evidence="3" key="1">
    <citation type="submission" date="2019-02" db="EMBL/GenBank/DDBJ databases">
        <authorList>
            <person name="Li S.-H."/>
        </authorList>
    </citation>
    <scope>NUCLEOTIDE SEQUENCE</scope>
    <source>
        <strain evidence="3">IMCC14734</strain>
    </source>
</reference>
<dbReference type="Pfam" id="PF00107">
    <property type="entry name" value="ADH_zinc_N"/>
    <property type="match status" value="1"/>
</dbReference>
<sequence length="338" mass="36491">MSATVNRQYILASRPKALPTPQEVPLVESPMPVPAEGEIVIHNRYISLDPAIRGWMSDVPNYIEPIPVGTKVWATGIGVVVESRSPDFAVGDIALGMNAWEDYTCCDAAVASKIEDTMGLPLTTFLSILGATGMTSYFGLLDVGKPQAGETLLVSGAAGAVGSVVGQIGKLMGCRVIGLAGGEDKCRQVVDEFGFDDVIDYKATTDLAVAIAQKCPDGVDIYWENVGGDMLDAVLLNLAHRARIVFCGWIATYNDTEQRPGPKNLWQLLAKSARFEGFVIKDYVEQFPEGIAAMGQWLAEGKIVYKEQVVEGLENTLDAFHMLFDGRNTGKLIVKISD</sequence>
<dbReference type="EMBL" id="SHNN01000001">
    <property type="protein sequence ID" value="MCX2980137.1"/>
    <property type="molecule type" value="Genomic_DNA"/>
</dbReference>
<dbReference type="RefSeq" id="WP_279244116.1">
    <property type="nucleotide sequence ID" value="NZ_SHNN01000001.1"/>
</dbReference>
<dbReference type="SUPFAM" id="SSF51735">
    <property type="entry name" value="NAD(P)-binding Rossmann-fold domains"/>
    <property type="match status" value="1"/>
</dbReference>
<dbReference type="SUPFAM" id="SSF50129">
    <property type="entry name" value="GroES-like"/>
    <property type="match status" value="1"/>
</dbReference>
<dbReference type="PANTHER" id="PTHR43205:SF7">
    <property type="entry name" value="PROSTAGLANDIN REDUCTASE 1"/>
    <property type="match status" value="1"/>
</dbReference>
<proteinExistence type="predicted"/>
<dbReference type="InterPro" id="IPR041694">
    <property type="entry name" value="ADH_N_2"/>
</dbReference>
<feature type="domain" description="Enoyl reductase (ER)" evidence="2">
    <location>
        <begin position="16"/>
        <end position="334"/>
    </location>
</feature>
<dbReference type="Gene3D" id="3.90.180.10">
    <property type="entry name" value="Medium-chain alcohol dehydrogenases, catalytic domain"/>
    <property type="match status" value="1"/>
</dbReference>
<evidence type="ECO:0000259" key="2">
    <source>
        <dbReference type="SMART" id="SM00829"/>
    </source>
</evidence>
<keyword evidence="4" id="KW-1185">Reference proteome</keyword>
<gene>
    <name evidence="3" type="ORF">EYC98_04565</name>
</gene>
<dbReference type="InterPro" id="IPR045010">
    <property type="entry name" value="MDR_fam"/>
</dbReference>
<protein>
    <submittedName>
        <fullName evidence="3">NADP-dependent oxidoreductase</fullName>
    </submittedName>
</protein>
<dbReference type="Gene3D" id="3.40.50.720">
    <property type="entry name" value="NAD(P)-binding Rossmann-like Domain"/>
    <property type="match status" value="1"/>
</dbReference>
<organism evidence="3 4">
    <name type="scientific">Candidatus Litorirhabdus singularis</name>
    <dbReference type="NCBI Taxonomy" id="2518993"/>
    <lineage>
        <taxon>Bacteria</taxon>
        <taxon>Pseudomonadati</taxon>
        <taxon>Pseudomonadota</taxon>
        <taxon>Gammaproteobacteria</taxon>
        <taxon>Cellvibrionales</taxon>
        <taxon>Halieaceae</taxon>
        <taxon>Candidatus Litorirhabdus</taxon>
    </lineage>
</organism>